<accession>A0ABS9TTH2</accession>
<proteinExistence type="predicted"/>
<dbReference type="Gene3D" id="3.40.50.850">
    <property type="entry name" value="Isochorismatase-like"/>
    <property type="match status" value="1"/>
</dbReference>
<dbReference type="PANTHER" id="PTHR43540">
    <property type="entry name" value="PEROXYUREIDOACRYLATE/UREIDOACRYLATE AMIDOHYDROLASE-RELATED"/>
    <property type="match status" value="1"/>
</dbReference>
<evidence type="ECO:0000313" key="3">
    <source>
        <dbReference type="EMBL" id="MCH6171870.1"/>
    </source>
</evidence>
<keyword evidence="4" id="KW-1185">Reference proteome</keyword>
<dbReference type="EMBL" id="JAKXMK010000051">
    <property type="protein sequence ID" value="MCH6171870.1"/>
    <property type="molecule type" value="Genomic_DNA"/>
</dbReference>
<feature type="domain" description="Isochorismatase-like" evidence="2">
    <location>
        <begin position="2"/>
        <end position="93"/>
    </location>
</feature>
<comment type="caution">
    <text evidence="3">The sequence shown here is derived from an EMBL/GenBank/DDBJ whole genome shotgun (WGS) entry which is preliminary data.</text>
</comment>
<keyword evidence="1 3" id="KW-0378">Hydrolase</keyword>
<reference evidence="3 4" key="1">
    <citation type="submission" date="2022-03" db="EMBL/GenBank/DDBJ databases">
        <title>Pseudonocardia alaer sp. nov., a novel actinomycete isolated from reed forest soil.</title>
        <authorList>
            <person name="Wang L."/>
        </authorList>
    </citation>
    <scope>NUCLEOTIDE SEQUENCE [LARGE SCALE GENOMIC DNA]</scope>
    <source>
        <strain evidence="3 4">Y-16303</strain>
    </source>
</reference>
<dbReference type="InterPro" id="IPR050272">
    <property type="entry name" value="Isochorismatase-like_hydrls"/>
</dbReference>
<dbReference type="Pfam" id="PF00857">
    <property type="entry name" value="Isochorismatase"/>
    <property type="match status" value="1"/>
</dbReference>
<sequence>MIKKHCYNSFHATGLEIVLRGLGADTVVLTGTSTECCVLGTALDCGFRSVVLADACASCDYPDVGFGAMPASEMHLAALRIMSLTSSEVTDADTFLSRLP</sequence>
<evidence type="ECO:0000256" key="1">
    <source>
        <dbReference type="ARBA" id="ARBA00022801"/>
    </source>
</evidence>
<dbReference type="InterPro" id="IPR000868">
    <property type="entry name" value="Isochorismatase-like_dom"/>
</dbReference>
<dbReference type="PANTHER" id="PTHR43540:SF6">
    <property type="entry name" value="ISOCHORISMATASE-LIKE DOMAIN-CONTAINING PROTEIN"/>
    <property type="match status" value="1"/>
</dbReference>
<dbReference type="RefSeq" id="WP_241042676.1">
    <property type="nucleotide sequence ID" value="NZ_BAAAJF010000031.1"/>
</dbReference>
<dbReference type="InterPro" id="IPR036380">
    <property type="entry name" value="Isochorismatase-like_sf"/>
</dbReference>
<evidence type="ECO:0000259" key="2">
    <source>
        <dbReference type="Pfam" id="PF00857"/>
    </source>
</evidence>
<organism evidence="3 4">
    <name type="scientific">Pseudonocardia alaniniphila</name>
    <dbReference type="NCBI Taxonomy" id="75291"/>
    <lineage>
        <taxon>Bacteria</taxon>
        <taxon>Bacillati</taxon>
        <taxon>Actinomycetota</taxon>
        <taxon>Actinomycetes</taxon>
        <taxon>Pseudonocardiales</taxon>
        <taxon>Pseudonocardiaceae</taxon>
        <taxon>Pseudonocardia</taxon>
    </lineage>
</organism>
<evidence type="ECO:0000313" key="4">
    <source>
        <dbReference type="Proteomes" id="UP001299970"/>
    </source>
</evidence>
<dbReference type="GO" id="GO:0016787">
    <property type="term" value="F:hydrolase activity"/>
    <property type="evidence" value="ECO:0007669"/>
    <property type="project" value="UniProtKB-KW"/>
</dbReference>
<name>A0ABS9TTH2_9PSEU</name>
<protein>
    <submittedName>
        <fullName evidence="3">Cysteine hydrolase</fullName>
    </submittedName>
</protein>
<dbReference type="SUPFAM" id="SSF52499">
    <property type="entry name" value="Isochorismatase-like hydrolases"/>
    <property type="match status" value="1"/>
</dbReference>
<dbReference type="Proteomes" id="UP001299970">
    <property type="component" value="Unassembled WGS sequence"/>
</dbReference>
<gene>
    <name evidence="3" type="ORF">MMF94_39830</name>
</gene>